<comment type="caution">
    <text evidence="2">The sequence shown here is derived from an EMBL/GenBank/DDBJ whole genome shotgun (WGS) entry which is preliminary data.</text>
</comment>
<keyword evidence="3" id="KW-1185">Reference proteome</keyword>
<dbReference type="Gene3D" id="3.40.630.10">
    <property type="entry name" value="Zn peptidases"/>
    <property type="match status" value="1"/>
</dbReference>
<evidence type="ECO:0000259" key="1">
    <source>
        <dbReference type="Pfam" id="PF04389"/>
    </source>
</evidence>
<sequence>MKKQYLIASAALVMLSCGSSEKTTSTSTSTTEAASKQTNDVNFYAKTITEAELKTDLMIYASDEFEGRLTGQPGQKKAVEFLKQRYVDLNIPAAKTDGDYFQDVPLEIVKTPEATLTIQDSKFELGNDYISVLSSDSGTINTNEVIFAGFGIETDAYSDYKSIDIKGKVVLFKSGEPKKADGTYIISGTSEASEWSNFRKEMTLKRDLAREKGAKAVLFYTPEEYNNAAKRFGNSKGRITLQDKKETLFFFIVDTKLAKALLPNIEKAEKQETIKTTFKLDYKKVNEEIHSENVAAFIKGTDKADEVIVVSAHLDHEGIKNGEIYNGADDDGSGTVALLEIAEAFKMAKNNDQGPRRSILFLHVTGEEKGLLGSRYYSDYDPIIPLEETMVDLNIDMIGRTDPKRKSDNRNYIYLIGSDKLSTDLHNISEEVNKACCNVELDYTFNDENDPNRFYYRSDHYNFAKNNIPVIFYFNGIHADYHKPTDTPDKIEYDLLENRTRLVFYTAWELANREAKIVADKVAE</sequence>
<dbReference type="InterPro" id="IPR018247">
    <property type="entry name" value="EF_Hand_1_Ca_BS"/>
</dbReference>
<reference evidence="2 3" key="1">
    <citation type="submission" date="2024-09" db="EMBL/GenBank/DDBJ databases">
        <authorList>
            <person name="Sun Q."/>
            <person name="Mori K."/>
        </authorList>
    </citation>
    <scope>NUCLEOTIDE SEQUENCE [LARGE SCALE GENOMIC DNA]</scope>
    <source>
        <strain evidence="2 3">CECT 8286</strain>
    </source>
</reference>
<dbReference type="PROSITE" id="PS00018">
    <property type="entry name" value="EF_HAND_1"/>
    <property type="match status" value="1"/>
</dbReference>
<dbReference type="Pfam" id="PF04389">
    <property type="entry name" value="Peptidase_M28"/>
    <property type="match status" value="1"/>
</dbReference>
<name>A0ABV5F063_9FLAO</name>
<dbReference type="SUPFAM" id="SSF53187">
    <property type="entry name" value="Zn-dependent exopeptidases"/>
    <property type="match status" value="1"/>
</dbReference>
<accession>A0ABV5F063</accession>
<dbReference type="RefSeq" id="WP_382381992.1">
    <property type="nucleotide sequence ID" value="NZ_JBHMEZ010000003.1"/>
</dbReference>
<dbReference type="InterPro" id="IPR045175">
    <property type="entry name" value="M28_fam"/>
</dbReference>
<dbReference type="EMBL" id="JBHMEZ010000003">
    <property type="protein sequence ID" value="MFB9052816.1"/>
    <property type="molecule type" value="Genomic_DNA"/>
</dbReference>
<dbReference type="Gene3D" id="3.50.30.30">
    <property type="match status" value="1"/>
</dbReference>
<dbReference type="PROSITE" id="PS51257">
    <property type="entry name" value="PROKAR_LIPOPROTEIN"/>
    <property type="match status" value="1"/>
</dbReference>
<dbReference type="PANTHER" id="PTHR12147:SF26">
    <property type="entry name" value="PEPTIDASE M28 DOMAIN-CONTAINING PROTEIN"/>
    <property type="match status" value="1"/>
</dbReference>
<organism evidence="2 3">
    <name type="scientific">Formosa undariae</name>
    <dbReference type="NCBI Taxonomy" id="1325436"/>
    <lineage>
        <taxon>Bacteria</taxon>
        <taxon>Pseudomonadati</taxon>
        <taxon>Bacteroidota</taxon>
        <taxon>Flavobacteriia</taxon>
        <taxon>Flavobacteriales</taxon>
        <taxon>Flavobacteriaceae</taxon>
        <taxon>Formosa</taxon>
    </lineage>
</organism>
<proteinExistence type="predicted"/>
<protein>
    <submittedName>
        <fullName evidence="2">M28 family peptidase</fullName>
    </submittedName>
</protein>
<feature type="domain" description="Peptidase M28" evidence="1">
    <location>
        <begin position="293"/>
        <end position="505"/>
    </location>
</feature>
<evidence type="ECO:0000313" key="2">
    <source>
        <dbReference type="EMBL" id="MFB9052816.1"/>
    </source>
</evidence>
<dbReference type="InterPro" id="IPR046450">
    <property type="entry name" value="PA_dom_sf"/>
</dbReference>
<dbReference type="Proteomes" id="UP001589605">
    <property type="component" value="Unassembled WGS sequence"/>
</dbReference>
<dbReference type="SUPFAM" id="SSF52025">
    <property type="entry name" value="PA domain"/>
    <property type="match status" value="1"/>
</dbReference>
<dbReference type="PANTHER" id="PTHR12147">
    <property type="entry name" value="METALLOPEPTIDASE M28 FAMILY MEMBER"/>
    <property type="match status" value="1"/>
</dbReference>
<evidence type="ECO:0000313" key="3">
    <source>
        <dbReference type="Proteomes" id="UP001589605"/>
    </source>
</evidence>
<dbReference type="InterPro" id="IPR007484">
    <property type="entry name" value="Peptidase_M28"/>
</dbReference>
<gene>
    <name evidence="2" type="ORF">ACFFVB_06950</name>
</gene>